<reference evidence="2 3" key="1">
    <citation type="submission" date="2024-06" db="EMBL/GenBank/DDBJ databases">
        <authorList>
            <person name="Kraege A."/>
            <person name="Thomma B."/>
        </authorList>
    </citation>
    <scope>NUCLEOTIDE SEQUENCE [LARGE SCALE GENOMIC DNA]</scope>
</reference>
<evidence type="ECO:0000313" key="2">
    <source>
        <dbReference type="EMBL" id="CAL5223772.1"/>
    </source>
</evidence>
<keyword evidence="1" id="KW-0472">Membrane</keyword>
<gene>
    <name evidence="2" type="primary">g6337</name>
    <name evidence="2" type="ORF">VP750_LOCUS5431</name>
</gene>
<accession>A0ABP1G1S1</accession>
<evidence type="ECO:0000256" key="1">
    <source>
        <dbReference type="SAM" id="Phobius"/>
    </source>
</evidence>
<proteinExistence type="predicted"/>
<comment type="caution">
    <text evidence="2">The sequence shown here is derived from an EMBL/GenBank/DDBJ whole genome shotgun (WGS) entry which is preliminary data.</text>
</comment>
<evidence type="ECO:0000313" key="3">
    <source>
        <dbReference type="Proteomes" id="UP001497392"/>
    </source>
</evidence>
<sequence>MGSKHTYVRQQHEAQTFQEYKFSASQKRALSATETKGGETRRQALGSIVIETNEDLPEPPEKDFWEGGAWEWFGKLTIAVVPLLIAAALGTGIFAAATYNTGADKVLLPAGEDSPAQIVDSQQ</sequence>
<dbReference type="EMBL" id="CAXHTA020000009">
    <property type="protein sequence ID" value="CAL5223772.1"/>
    <property type="molecule type" value="Genomic_DNA"/>
</dbReference>
<keyword evidence="1" id="KW-1133">Transmembrane helix</keyword>
<keyword evidence="1" id="KW-0812">Transmembrane</keyword>
<feature type="transmembrane region" description="Helical" evidence="1">
    <location>
        <begin position="76"/>
        <end position="99"/>
    </location>
</feature>
<organism evidence="2 3">
    <name type="scientific">Coccomyxa viridis</name>
    <dbReference type="NCBI Taxonomy" id="1274662"/>
    <lineage>
        <taxon>Eukaryota</taxon>
        <taxon>Viridiplantae</taxon>
        <taxon>Chlorophyta</taxon>
        <taxon>core chlorophytes</taxon>
        <taxon>Trebouxiophyceae</taxon>
        <taxon>Trebouxiophyceae incertae sedis</taxon>
        <taxon>Coccomyxaceae</taxon>
        <taxon>Coccomyxa</taxon>
    </lineage>
</organism>
<keyword evidence="3" id="KW-1185">Reference proteome</keyword>
<protein>
    <submittedName>
        <fullName evidence="2">G6337 protein</fullName>
    </submittedName>
</protein>
<name>A0ABP1G1S1_9CHLO</name>
<dbReference type="Proteomes" id="UP001497392">
    <property type="component" value="Unassembled WGS sequence"/>
</dbReference>